<comment type="caution">
    <text evidence="1">The sequence shown here is derived from an EMBL/GenBank/DDBJ whole genome shotgun (WGS) entry which is preliminary data.</text>
</comment>
<proteinExistence type="predicted"/>
<protein>
    <submittedName>
        <fullName evidence="1">Uncharacterized protein</fullName>
    </submittedName>
</protein>
<gene>
    <name evidence="1" type="ORF">OSTQU699_LOCUS10148</name>
</gene>
<dbReference type="EMBL" id="CAJHUC010002955">
    <property type="protein sequence ID" value="CAD7704793.1"/>
    <property type="molecule type" value="Genomic_DNA"/>
</dbReference>
<dbReference type="Proteomes" id="UP000708148">
    <property type="component" value="Unassembled WGS sequence"/>
</dbReference>
<evidence type="ECO:0000313" key="2">
    <source>
        <dbReference type="Proteomes" id="UP000708148"/>
    </source>
</evidence>
<evidence type="ECO:0000313" key="1">
    <source>
        <dbReference type="EMBL" id="CAD7704793.1"/>
    </source>
</evidence>
<sequence>MALRRQKCSCVFGSSLPRLAHLPNARTLRVGHSFFHGQPCPQTNSNFAEMPDADNDDEAAMSSPRVTHLLSTAAFTPEPRPFSWLFRRMHRSNPRDHIRVQLDLHNTRRLC</sequence>
<dbReference type="AlphaFoldDB" id="A0A8S1JFL1"/>
<reference evidence="1" key="1">
    <citation type="submission" date="2020-12" db="EMBL/GenBank/DDBJ databases">
        <authorList>
            <person name="Iha C."/>
        </authorList>
    </citation>
    <scope>NUCLEOTIDE SEQUENCE</scope>
</reference>
<dbReference type="OrthoDB" id="10643093at2759"/>
<keyword evidence="2" id="KW-1185">Reference proteome</keyword>
<accession>A0A8S1JFL1</accession>
<organism evidence="1 2">
    <name type="scientific">Ostreobium quekettii</name>
    <dbReference type="NCBI Taxonomy" id="121088"/>
    <lineage>
        <taxon>Eukaryota</taxon>
        <taxon>Viridiplantae</taxon>
        <taxon>Chlorophyta</taxon>
        <taxon>core chlorophytes</taxon>
        <taxon>Ulvophyceae</taxon>
        <taxon>TCBD clade</taxon>
        <taxon>Bryopsidales</taxon>
        <taxon>Ostreobineae</taxon>
        <taxon>Ostreobiaceae</taxon>
        <taxon>Ostreobium</taxon>
    </lineage>
</organism>
<name>A0A8S1JFL1_9CHLO</name>